<dbReference type="Pfam" id="PF04261">
    <property type="entry name" value="Dyp_perox_N"/>
    <property type="match status" value="1"/>
</dbReference>
<accession>A0ABS8C6H2</accession>
<evidence type="ECO:0000313" key="9">
    <source>
        <dbReference type="EMBL" id="MCB5227922.1"/>
    </source>
</evidence>
<evidence type="ECO:0000259" key="8">
    <source>
        <dbReference type="Pfam" id="PF20628"/>
    </source>
</evidence>
<evidence type="ECO:0000256" key="4">
    <source>
        <dbReference type="ARBA" id="ARBA00023002"/>
    </source>
</evidence>
<dbReference type="PANTHER" id="PTHR30521">
    <property type="entry name" value="DEFERROCHELATASE/PEROXIDASE"/>
    <property type="match status" value="1"/>
</dbReference>
<name>A0ABS8C6H2_9ALTE</name>
<dbReference type="NCBIfam" id="TIGR01413">
    <property type="entry name" value="Dyp_perox_fam"/>
    <property type="match status" value="1"/>
</dbReference>
<evidence type="ECO:0000256" key="1">
    <source>
        <dbReference type="ARBA" id="ARBA00001970"/>
    </source>
</evidence>
<dbReference type="PROSITE" id="PS51404">
    <property type="entry name" value="DYP_PEROXIDASE"/>
    <property type="match status" value="1"/>
</dbReference>
<keyword evidence="4" id="KW-0560">Oxidoreductase</keyword>
<evidence type="ECO:0000256" key="2">
    <source>
        <dbReference type="ARBA" id="ARBA00022559"/>
    </source>
</evidence>
<dbReference type="Proteomes" id="UP000633814">
    <property type="component" value="Unassembled WGS sequence"/>
</dbReference>
<evidence type="ECO:0000256" key="5">
    <source>
        <dbReference type="ARBA" id="ARBA00023004"/>
    </source>
</evidence>
<dbReference type="GO" id="GO:0004601">
    <property type="term" value="F:peroxidase activity"/>
    <property type="evidence" value="ECO:0007669"/>
    <property type="project" value="UniProtKB-KW"/>
</dbReference>
<evidence type="ECO:0000256" key="6">
    <source>
        <dbReference type="ARBA" id="ARBA00025737"/>
    </source>
</evidence>
<dbReference type="InterPro" id="IPR006314">
    <property type="entry name" value="Dyp_peroxidase"/>
</dbReference>
<evidence type="ECO:0000259" key="7">
    <source>
        <dbReference type="Pfam" id="PF04261"/>
    </source>
</evidence>
<sequence>MAREQLGICAEANLHGSYLLINVLDGQEAMLRQKLTRLPQIINRLADHFSEAMLSGVVAISSHFWDSLYPRQRPAGLSAFPEFRSEHFQVSHSMADLFIQVRSDRTDVNYIALQQIYQLISPNVEIVENLSGFRYLDGRQLTGFIDAPTNPRGIKRRKAALVDALNDPVFAGGSYLYFYRLQLDQKHWLQLSTEQQEAIMGYQKLDGKKCAADAEIRSSHLTAQHVVLAPNDAMLLEQNMPYASLHTQGALQLCFSAESDVFSRLWRSKLGLQQSGIYDGLLDFCRIDLAAAFFVPSITFMEAAARGEFTARSSHLLE</sequence>
<proteinExistence type="inferred from homology"/>
<gene>
    <name evidence="9" type="ORF">JAO78_013975</name>
</gene>
<organism evidence="9 10">
    <name type="scientific">Alishewanella maricola</name>
    <dbReference type="NCBI Taxonomy" id="2795740"/>
    <lineage>
        <taxon>Bacteria</taxon>
        <taxon>Pseudomonadati</taxon>
        <taxon>Pseudomonadota</taxon>
        <taxon>Gammaproteobacteria</taxon>
        <taxon>Alteromonadales</taxon>
        <taxon>Alteromonadaceae</taxon>
        <taxon>Alishewanella</taxon>
    </lineage>
</organism>
<feature type="domain" description="Dyp-type peroxidase N-terminal" evidence="7">
    <location>
        <begin position="5"/>
        <end position="134"/>
    </location>
</feature>
<evidence type="ECO:0000256" key="3">
    <source>
        <dbReference type="ARBA" id="ARBA00022723"/>
    </source>
</evidence>
<feature type="domain" description="Dyp-type peroxidase C-terminal" evidence="8">
    <location>
        <begin position="138"/>
        <end position="299"/>
    </location>
</feature>
<dbReference type="PANTHER" id="PTHR30521:SF0">
    <property type="entry name" value="DYP-TYPE PEROXIDASE FAMILY PROTEIN"/>
    <property type="match status" value="1"/>
</dbReference>
<keyword evidence="3" id="KW-0479">Metal-binding</keyword>
<dbReference type="InterPro" id="IPR048327">
    <property type="entry name" value="Dyp_perox_N"/>
</dbReference>
<dbReference type="InterPro" id="IPR048328">
    <property type="entry name" value="Dyp_perox_C"/>
</dbReference>
<protein>
    <submittedName>
        <fullName evidence="9">Dyp-type peroxidase</fullName>
    </submittedName>
</protein>
<keyword evidence="5" id="KW-0408">Iron</keyword>
<keyword evidence="10" id="KW-1185">Reference proteome</keyword>
<comment type="caution">
    <text evidence="9">The sequence shown here is derived from an EMBL/GenBank/DDBJ whole genome shotgun (WGS) entry which is preliminary data.</text>
</comment>
<comment type="similarity">
    <text evidence="6">Belongs to the DyP-type peroxidase family.</text>
</comment>
<keyword evidence="2 9" id="KW-0575">Peroxidase</keyword>
<dbReference type="SUPFAM" id="SSF54909">
    <property type="entry name" value="Dimeric alpha+beta barrel"/>
    <property type="match status" value="1"/>
</dbReference>
<dbReference type="RefSeq" id="WP_226751985.1">
    <property type="nucleotide sequence ID" value="NZ_JAEINI020000011.1"/>
</dbReference>
<dbReference type="InterPro" id="IPR011008">
    <property type="entry name" value="Dimeric_a/b-barrel"/>
</dbReference>
<reference evidence="9 10" key="1">
    <citation type="submission" date="2021-10" db="EMBL/GenBank/DDBJ databases">
        <title>Alishewanella koreense sp. nov. isolated from seawater of southwestern coast in South Korea and the proposal for the reclassification of Rheinheimera perlucida and Rheinheimera tuosuensis as Arsukibacterium perlucida and Arsukibacterium tuosuensis.</title>
        <authorList>
            <person name="Kim K.H."/>
            <person name="Ruan W."/>
            <person name="Kim K.R."/>
            <person name="Baek J.H."/>
            <person name="Jeon C.O."/>
        </authorList>
    </citation>
    <scope>NUCLEOTIDE SEQUENCE [LARGE SCALE GENOMIC DNA]</scope>
    <source>
        <strain evidence="9 10">16-MA</strain>
    </source>
</reference>
<dbReference type="Pfam" id="PF20628">
    <property type="entry name" value="Dyp_perox_C"/>
    <property type="match status" value="1"/>
</dbReference>
<comment type="cofactor">
    <cofactor evidence="1">
        <name>heme b</name>
        <dbReference type="ChEBI" id="CHEBI:60344"/>
    </cofactor>
</comment>
<dbReference type="EMBL" id="JAEINI020000011">
    <property type="protein sequence ID" value="MCB5227922.1"/>
    <property type="molecule type" value="Genomic_DNA"/>
</dbReference>
<evidence type="ECO:0000313" key="10">
    <source>
        <dbReference type="Proteomes" id="UP000633814"/>
    </source>
</evidence>